<name>A0ACC5P3M8_9BACT</name>
<organism evidence="1 2">
    <name type="scientific">Tunturiibacter gelidiferens</name>
    <dbReference type="NCBI Taxonomy" id="3069689"/>
    <lineage>
        <taxon>Bacteria</taxon>
        <taxon>Pseudomonadati</taxon>
        <taxon>Acidobacteriota</taxon>
        <taxon>Terriglobia</taxon>
        <taxon>Terriglobales</taxon>
        <taxon>Acidobacteriaceae</taxon>
        <taxon>Tunturiibacter</taxon>
    </lineage>
</organism>
<reference evidence="1" key="1">
    <citation type="submission" date="2020-08" db="EMBL/GenBank/DDBJ databases">
        <title>Genomic Encyclopedia of Type Strains, Phase IV (KMG-V): Genome sequencing to study the core and pangenomes of soil and plant-associated prokaryotes.</title>
        <authorList>
            <person name="Whitman W."/>
        </authorList>
    </citation>
    <scope>NUCLEOTIDE SEQUENCE</scope>
    <source>
        <strain evidence="1">M8UP15</strain>
    </source>
</reference>
<comment type="caution">
    <text evidence="1">The sequence shown here is derived from an EMBL/GenBank/DDBJ whole genome shotgun (WGS) entry which is preliminary data.</text>
</comment>
<keyword evidence="2" id="KW-1185">Reference proteome</keyword>
<evidence type="ECO:0000313" key="2">
    <source>
        <dbReference type="Proteomes" id="UP000569005"/>
    </source>
</evidence>
<proteinExistence type="predicted"/>
<dbReference type="EMBL" id="JACHEA010000001">
    <property type="protein sequence ID" value="MBB5341459.1"/>
    <property type="molecule type" value="Genomic_DNA"/>
</dbReference>
<dbReference type="Proteomes" id="UP000569005">
    <property type="component" value="Unassembled WGS sequence"/>
</dbReference>
<accession>A0ACC5P3M8</accession>
<evidence type="ECO:0000313" key="1">
    <source>
        <dbReference type="EMBL" id="MBB5341459.1"/>
    </source>
</evidence>
<protein>
    <submittedName>
        <fullName evidence="1">NAD-dependent SIR2 family protein deacetylase</fullName>
    </submittedName>
</protein>
<gene>
    <name evidence="1" type="ORF">HDF13_003792</name>
</gene>
<sequence length="354" mass="39719">MTDTVLFLGAGATKAAQGLLTDEILPALLLAKTSLQAQDPNGRVDALIEFLEQEFHVNASTRKEDYPGLPLLMSLIDTALDRREAFHDRWDSNAMAQLREAIEFGIFDVLEDSLRKAPTSNHYTLFRKLFPGQDCQPCVITTNYDLIADSAMMNVSKGTQGGLPNYHCGIANISQIGPEQRFGTLLKLHGSLNWLLCKTCLRLELGQTESIRYLAILQQIVAHDLKSTFQADGAPCAVCQSKLRPLLVAPSHLKDYRNPHLAQVWYEAQRVMRQAKRVIFIGYSMPDDDVEVVYLVKRGLAHIKDPKQITVVEYCRENPSIAARDHPVGRRYQSLFGGIDWRADGLDQWLNTVP</sequence>